<dbReference type="PANTHER" id="PTHR37019">
    <property type="entry name" value="CHROMOSOME 1, WHOLE GENOME SHOTGUN SEQUENCE"/>
    <property type="match status" value="1"/>
</dbReference>
<proteinExistence type="predicted"/>
<accession>A0A6A6XAV3</accession>
<feature type="transmembrane region" description="Helical" evidence="1">
    <location>
        <begin position="90"/>
        <end position="110"/>
    </location>
</feature>
<keyword evidence="4" id="KW-1185">Reference proteome</keyword>
<gene>
    <name evidence="3" type="ORF">K505DRAFT_306063</name>
</gene>
<dbReference type="EMBL" id="MU001934">
    <property type="protein sequence ID" value="KAF2793284.1"/>
    <property type="molecule type" value="Genomic_DNA"/>
</dbReference>
<keyword evidence="1" id="KW-0812">Transmembrane</keyword>
<reference evidence="3" key="1">
    <citation type="journal article" date="2020" name="Stud. Mycol.">
        <title>101 Dothideomycetes genomes: a test case for predicting lifestyles and emergence of pathogens.</title>
        <authorList>
            <person name="Haridas S."/>
            <person name="Albert R."/>
            <person name="Binder M."/>
            <person name="Bloem J."/>
            <person name="Labutti K."/>
            <person name="Salamov A."/>
            <person name="Andreopoulos B."/>
            <person name="Baker S."/>
            <person name="Barry K."/>
            <person name="Bills G."/>
            <person name="Bluhm B."/>
            <person name="Cannon C."/>
            <person name="Castanera R."/>
            <person name="Culley D."/>
            <person name="Daum C."/>
            <person name="Ezra D."/>
            <person name="Gonzalez J."/>
            <person name="Henrissat B."/>
            <person name="Kuo A."/>
            <person name="Liang C."/>
            <person name="Lipzen A."/>
            <person name="Lutzoni F."/>
            <person name="Magnuson J."/>
            <person name="Mondo S."/>
            <person name="Nolan M."/>
            <person name="Ohm R."/>
            <person name="Pangilinan J."/>
            <person name="Park H.-J."/>
            <person name="Ramirez L."/>
            <person name="Alfaro M."/>
            <person name="Sun H."/>
            <person name="Tritt A."/>
            <person name="Yoshinaga Y."/>
            <person name="Zwiers L.-H."/>
            <person name="Turgeon B."/>
            <person name="Goodwin S."/>
            <person name="Spatafora J."/>
            <person name="Crous P."/>
            <person name="Grigoriev I."/>
        </authorList>
    </citation>
    <scope>NUCLEOTIDE SEQUENCE</scope>
    <source>
        <strain evidence="3">CBS 109.77</strain>
    </source>
</reference>
<feature type="transmembrane region" description="Helical" evidence="1">
    <location>
        <begin position="60"/>
        <end position="78"/>
    </location>
</feature>
<dbReference type="InterPro" id="IPR056121">
    <property type="entry name" value="DUF7704"/>
</dbReference>
<keyword evidence="1" id="KW-1133">Transmembrane helix</keyword>
<keyword evidence="1" id="KW-0472">Membrane</keyword>
<evidence type="ECO:0000313" key="4">
    <source>
        <dbReference type="Proteomes" id="UP000799757"/>
    </source>
</evidence>
<dbReference type="OrthoDB" id="5313995at2759"/>
<dbReference type="Pfam" id="PF24803">
    <property type="entry name" value="DUF7704"/>
    <property type="match status" value="1"/>
</dbReference>
<dbReference type="PANTHER" id="PTHR37019:SF1">
    <property type="entry name" value="EXPERA DOMAIN-CONTAINING PROTEIN"/>
    <property type="match status" value="1"/>
</dbReference>
<sequence length="159" mass="17852">MAPSTSTAIPSFYRIFFPSIDPLIALSGAFFAYFQPDVTMSSMFPLSHAWARITPAHTMLLQQLGGWYISVIFLQVFLLRYTQDVNIWKLFQFSVLITDAALFQSLWVALKAQERLQIEKVRPEEWGTAAITGFVAVVRILFLAGVGFGKKGGGIKKRN</sequence>
<feature type="domain" description="DUF7704" evidence="2">
    <location>
        <begin position="7"/>
        <end position="146"/>
    </location>
</feature>
<feature type="transmembrane region" description="Helical" evidence="1">
    <location>
        <begin position="130"/>
        <end position="149"/>
    </location>
</feature>
<protein>
    <recommendedName>
        <fullName evidence="2">DUF7704 domain-containing protein</fullName>
    </recommendedName>
</protein>
<evidence type="ECO:0000256" key="1">
    <source>
        <dbReference type="SAM" id="Phobius"/>
    </source>
</evidence>
<dbReference type="Proteomes" id="UP000799757">
    <property type="component" value="Unassembled WGS sequence"/>
</dbReference>
<evidence type="ECO:0000259" key="2">
    <source>
        <dbReference type="Pfam" id="PF24803"/>
    </source>
</evidence>
<organism evidence="3 4">
    <name type="scientific">Melanomma pulvis-pyrius CBS 109.77</name>
    <dbReference type="NCBI Taxonomy" id="1314802"/>
    <lineage>
        <taxon>Eukaryota</taxon>
        <taxon>Fungi</taxon>
        <taxon>Dikarya</taxon>
        <taxon>Ascomycota</taxon>
        <taxon>Pezizomycotina</taxon>
        <taxon>Dothideomycetes</taxon>
        <taxon>Pleosporomycetidae</taxon>
        <taxon>Pleosporales</taxon>
        <taxon>Melanommataceae</taxon>
        <taxon>Melanomma</taxon>
    </lineage>
</organism>
<name>A0A6A6XAV3_9PLEO</name>
<evidence type="ECO:0000313" key="3">
    <source>
        <dbReference type="EMBL" id="KAF2793284.1"/>
    </source>
</evidence>
<dbReference type="AlphaFoldDB" id="A0A6A6XAV3"/>
<feature type="transmembrane region" description="Helical" evidence="1">
    <location>
        <begin position="12"/>
        <end position="34"/>
    </location>
</feature>